<proteinExistence type="predicted"/>
<sequence>MIPQLHDGFFRFPYLQYTLFHVNSLLFFSHRFDSSRFGKWSLFAYNFSPRLLFICIIRRHKTRHNSEIMPCVSIYELLNFV</sequence>
<dbReference type="KEGG" id="sri:SELR_pSRC400160"/>
<accession>I0GV80</accession>
<name>I0GV80_SELRL</name>
<reference evidence="1 2" key="1">
    <citation type="submission" date="2011-10" db="EMBL/GenBank/DDBJ databases">
        <title>Whole genome sequence of Selenomonas ruminantium subsp. lactilytica TAM6421.</title>
        <authorList>
            <person name="Oguchi A."/>
            <person name="Ankai A."/>
            <person name="Kaneko J."/>
            <person name="Yamada-Narita S."/>
            <person name="Fukui S."/>
            <person name="Takahashi M."/>
            <person name="Onodera T."/>
            <person name="Kojima S."/>
            <person name="Fushimi T."/>
            <person name="Abe N."/>
            <person name="Kamio Y."/>
            <person name="Yamazaki S."/>
            <person name="Fujita N."/>
        </authorList>
    </citation>
    <scope>NUCLEOTIDE SEQUENCE [LARGE SCALE GENOMIC DNA]</scope>
    <source>
        <strain evidence="2">NBRC 103574 / TAM6421</strain>
        <plasmid evidence="1 2">pSRC4</plasmid>
    </source>
</reference>
<protein>
    <submittedName>
        <fullName evidence="1">Uncharacterized protein</fullName>
    </submittedName>
</protein>
<gene>
    <name evidence="1" type="ordered locus">SELR_pSRC400160</name>
</gene>
<evidence type="ECO:0000313" key="1">
    <source>
        <dbReference type="EMBL" id="BAL84667.1"/>
    </source>
</evidence>
<keyword evidence="1" id="KW-0614">Plasmid</keyword>
<dbReference type="AlphaFoldDB" id="I0GV80"/>
<geneLocation type="plasmid" evidence="1 2">
    <name>pSRC4</name>
</geneLocation>
<evidence type="ECO:0000313" key="2">
    <source>
        <dbReference type="Proteomes" id="UP000007887"/>
    </source>
</evidence>
<dbReference type="EMBL" id="AP012294">
    <property type="protein sequence ID" value="BAL84667.1"/>
    <property type="molecule type" value="Genomic_DNA"/>
</dbReference>
<dbReference type="HOGENOM" id="CLU_2571912_0_0_9"/>
<organism evidence="1 2">
    <name type="scientific">Selenomonas ruminantium subsp. lactilytica (strain NBRC 103574 / TAM6421)</name>
    <dbReference type="NCBI Taxonomy" id="927704"/>
    <lineage>
        <taxon>Bacteria</taxon>
        <taxon>Bacillati</taxon>
        <taxon>Bacillota</taxon>
        <taxon>Negativicutes</taxon>
        <taxon>Selenomonadales</taxon>
        <taxon>Selenomonadaceae</taxon>
        <taxon>Selenomonas</taxon>
    </lineage>
</organism>
<dbReference type="Proteomes" id="UP000007887">
    <property type="component" value="Plasmid pSRC4"/>
</dbReference>